<feature type="domain" description="ZSWIM1/3 RNaseH-like" evidence="1">
    <location>
        <begin position="60"/>
        <end position="151"/>
    </location>
</feature>
<dbReference type="PANTHER" id="PTHR33977">
    <property type="entry name" value="ZINC ION BINDING PROTEIN"/>
    <property type="match status" value="1"/>
</dbReference>
<dbReference type="PANTHER" id="PTHR33977:SF1">
    <property type="entry name" value="ZINC ION BINDING PROTEIN"/>
    <property type="match status" value="1"/>
</dbReference>
<gene>
    <name evidence="3" type="primary">LOC127750866</name>
</gene>
<dbReference type="Pfam" id="PF21056">
    <property type="entry name" value="ZSWIM1-3_RNaseH-like"/>
    <property type="match status" value="1"/>
</dbReference>
<evidence type="ECO:0000313" key="3">
    <source>
        <dbReference type="RefSeq" id="XP_052129460.1"/>
    </source>
</evidence>
<evidence type="ECO:0000313" key="2">
    <source>
        <dbReference type="Proteomes" id="UP000504606"/>
    </source>
</evidence>
<proteinExistence type="predicted"/>
<dbReference type="InterPro" id="IPR048324">
    <property type="entry name" value="ZSWIM1-3_RNaseH-like"/>
</dbReference>
<keyword evidence="2" id="KW-1185">Reference proteome</keyword>
<sequence>MRKKKSSLRFSNNDAESVYMKVNKLIQENYNPVLMYKPLGEKTIIGPKGSENLPDDVFVLAIQSKEQLEMMVEGCKEILVIDETHSTNSYDYKLLNLMVRDKFNLGYPVGHAICHPSEETTLQYVFKAIKERCPDLSINCCITDDDPKLINSVNAGLGEAIWHLLCVWHIHRTIQSNLRERIKDNDLVNEIYGIMCVLIEECDESQFIQLKDSFLNEYSNNCPEFTKYFNNTFFPKAHKWAKCYRLKPHAETETTMLVESFHNILKTHYMKRAPCKRLDDLIDLLLDIEEDYYVRYTNSVLLKTMSDKDHRALSRRHLKGIEIKDSDVTLVSERFWTVKSQEKDSSEVYSVVMCADQCSSDSCIYACCYCDTLCSHLFSCSCPDMFPLCKHIHKVFSMIELSKPLEKEKKEPEFFLGAFENNIPLVEETAADSRSNYTERSVQQRIQKIREIMEDFDKTYLDNSPVKRILPQIETTLTDLQTQCKVLCFDPPRAVPEMEVKTQTAPNEKLQKQLTPFVKKTKKRKPTALKKPHKKCVTEIKDFLLQEHQESEENVDSDLAPLSELNHEQATGEPTIDIDNPLDVVIEYQGIKVLSLHLKALNPTLDERELPLLLQADSKFVHGYLYDEV</sequence>
<dbReference type="KEGG" id="foc:127750866"/>
<dbReference type="RefSeq" id="XP_052129460.1">
    <property type="nucleotide sequence ID" value="XM_052273500.1"/>
</dbReference>
<dbReference type="OrthoDB" id="6426693at2759"/>
<dbReference type="AlphaFoldDB" id="A0A9C6X5F9"/>
<name>A0A9C6X5F9_FRAOC</name>
<dbReference type="GeneID" id="127750866"/>
<evidence type="ECO:0000259" key="1">
    <source>
        <dbReference type="Pfam" id="PF21056"/>
    </source>
</evidence>
<dbReference type="Proteomes" id="UP000504606">
    <property type="component" value="Unplaced"/>
</dbReference>
<accession>A0A9C6X5F9</accession>
<reference evidence="3" key="1">
    <citation type="submission" date="2025-08" db="UniProtKB">
        <authorList>
            <consortium name="RefSeq"/>
        </authorList>
    </citation>
    <scope>IDENTIFICATION</scope>
    <source>
        <tissue evidence="3">Whole organism</tissue>
    </source>
</reference>
<protein>
    <submittedName>
        <fullName evidence="3">Uncharacterized protein LOC127750866</fullName>
    </submittedName>
</protein>
<organism evidence="2 3">
    <name type="scientific">Frankliniella occidentalis</name>
    <name type="common">Western flower thrips</name>
    <name type="synonym">Euthrips occidentalis</name>
    <dbReference type="NCBI Taxonomy" id="133901"/>
    <lineage>
        <taxon>Eukaryota</taxon>
        <taxon>Metazoa</taxon>
        <taxon>Ecdysozoa</taxon>
        <taxon>Arthropoda</taxon>
        <taxon>Hexapoda</taxon>
        <taxon>Insecta</taxon>
        <taxon>Pterygota</taxon>
        <taxon>Neoptera</taxon>
        <taxon>Paraneoptera</taxon>
        <taxon>Thysanoptera</taxon>
        <taxon>Terebrantia</taxon>
        <taxon>Thripoidea</taxon>
        <taxon>Thripidae</taxon>
        <taxon>Frankliniella</taxon>
    </lineage>
</organism>